<dbReference type="EMBL" id="JAUESC010000002">
    <property type="protein sequence ID" value="KAK0605331.1"/>
    <property type="molecule type" value="Genomic_DNA"/>
</dbReference>
<dbReference type="SUPFAM" id="SSF54236">
    <property type="entry name" value="Ubiquitin-like"/>
    <property type="match status" value="2"/>
</dbReference>
<reference evidence="2" key="1">
    <citation type="journal article" date="2022" name="Plant J.">
        <title>Strategies of tolerance reflected in two North American maple genomes.</title>
        <authorList>
            <person name="McEvoy S.L."/>
            <person name="Sezen U.U."/>
            <person name="Trouern-Trend A."/>
            <person name="McMahon S.M."/>
            <person name="Schaberg P.G."/>
            <person name="Yang J."/>
            <person name="Wegrzyn J.L."/>
            <person name="Swenson N.G."/>
        </authorList>
    </citation>
    <scope>NUCLEOTIDE SEQUENCE</scope>
    <source>
        <strain evidence="2">NS2018</strain>
    </source>
</reference>
<proteinExistence type="predicted"/>
<evidence type="ECO:0000259" key="1">
    <source>
        <dbReference type="PROSITE" id="PS50053"/>
    </source>
</evidence>
<dbReference type="InterPro" id="IPR029071">
    <property type="entry name" value="Ubiquitin-like_domsf"/>
</dbReference>
<organism evidence="2 3">
    <name type="scientific">Acer saccharum</name>
    <name type="common">Sugar maple</name>
    <dbReference type="NCBI Taxonomy" id="4024"/>
    <lineage>
        <taxon>Eukaryota</taxon>
        <taxon>Viridiplantae</taxon>
        <taxon>Streptophyta</taxon>
        <taxon>Embryophyta</taxon>
        <taxon>Tracheophyta</taxon>
        <taxon>Spermatophyta</taxon>
        <taxon>Magnoliopsida</taxon>
        <taxon>eudicotyledons</taxon>
        <taxon>Gunneridae</taxon>
        <taxon>Pentapetalae</taxon>
        <taxon>rosids</taxon>
        <taxon>malvids</taxon>
        <taxon>Sapindales</taxon>
        <taxon>Sapindaceae</taxon>
        <taxon>Hippocastanoideae</taxon>
        <taxon>Acereae</taxon>
        <taxon>Acer</taxon>
    </lineage>
</organism>
<feature type="domain" description="Ubiquitin-like" evidence="1">
    <location>
        <begin position="83"/>
        <end position="158"/>
    </location>
</feature>
<evidence type="ECO:0000313" key="2">
    <source>
        <dbReference type="EMBL" id="KAK0605331.1"/>
    </source>
</evidence>
<comment type="caution">
    <text evidence="2">The sequence shown here is derived from an EMBL/GenBank/DDBJ whole genome shotgun (WGS) entry which is preliminary data.</text>
</comment>
<reference evidence="2" key="2">
    <citation type="submission" date="2023-06" db="EMBL/GenBank/DDBJ databases">
        <authorList>
            <person name="Swenson N.G."/>
            <person name="Wegrzyn J.L."/>
            <person name="Mcevoy S.L."/>
        </authorList>
    </citation>
    <scope>NUCLEOTIDE SEQUENCE</scope>
    <source>
        <strain evidence="2">NS2018</strain>
        <tissue evidence="2">Leaf</tissue>
    </source>
</reference>
<dbReference type="SMART" id="SM00213">
    <property type="entry name" value="UBQ"/>
    <property type="match status" value="2"/>
</dbReference>
<name>A0AA39T9I8_ACESA</name>
<feature type="domain" description="Ubiquitin-like" evidence="1">
    <location>
        <begin position="2"/>
        <end position="71"/>
    </location>
</feature>
<dbReference type="AlphaFoldDB" id="A0AA39T9I8"/>
<sequence length="158" mass="18095">MATVQFRITGGEVTPEITMPISATILDLKERIQLFTGIVMTRQTLRFNNQELTNDRTISHYGFGQFVTLVLDVMPLNDQFPKFYILAKYGNEQSKMIKVKETTLVGDLRSKIERQFGIPGRLMSLYRLSHEMNDDFPLSAYYVCAGCEVEVVINTESR</sequence>
<dbReference type="Proteomes" id="UP001168877">
    <property type="component" value="Unassembled WGS sequence"/>
</dbReference>
<accession>A0AA39T9I8</accession>
<dbReference type="Pfam" id="PF00240">
    <property type="entry name" value="ubiquitin"/>
    <property type="match status" value="2"/>
</dbReference>
<gene>
    <name evidence="2" type="ORF">LWI29_025587</name>
</gene>
<dbReference type="PROSITE" id="PS50053">
    <property type="entry name" value="UBIQUITIN_2"/>
    <property type="match status" value="2"/>
</dbReference>
<dbReference type="InterPro" id="IPR000626">
    <property type="entry name" value="Ubiquitin-like_dom"/>
</dbReference>
<dbReference type="Gene3D" id="3.10.20.90">
    <property type="entry name" value="Phosphatidylinositol 3-kinase Catalytic Subunit, Chain A, domain 1"/>
    <property type="match status" value="2"/>
</dbReference>
<evidence type="ECO:0000313" key="3">
    <source>
        <dbReference type="Proteomes" id="UP001168877"/>
    </source>
</evidence>
<protein>
    <recommendedName>
        <fullName evidence="1">Ubiquitin-like domain-containing protein</fullName>
    </recommendedName>
</protein>
<keyword evidence="3" id="KW-1185">Reference proteome</keyword>
<dbReference type="CDD" id="cd17039">
    <property type="entry name" value="Ubl_ubiquitin_like"/>
    <property type="match status" value="2"/>
</dbReference>